<feature type="region of interest" description="Disordered" evidence="1">
    <location>
        <begin position="128"/>
        <end position="239"/>
    </location>
</feature>
<reference evidence="4 5" key="1">
    <citation type="submission" date="2021-03" db="EMBL/GenBank/DDBJ databases">
        <title>Sequencing the genomes of 1000 actinobacteria strains.</title>
        <authorList>
            <person name="Klenk H.-P."/>
        </authorList>
    </citation>
    <scope>NUCLEOTIDE SEQUENCE [LARGE SCALE GENOMIC DNA]</scope>
    <source>
        <strain evidence="4 5">DSM 41480</strain>
    </source>
</reference>
<keyword evidence="2" id="KW-0472">Membrane</keyword>
<feature type="compositionally biased region" description="Low complexity" evidence="1">
    <location>
        <begin position="188"/>
        <end position="201"/>
    </location>
</feature>
<keyword evidence="5" id="KW-1185">Reference proteome</keyword>
<name>A0ABS4Y457_9ACTN</name>
<feature type="compositionally biased region" description="Basic and acidic residues" evidence="1">
    <location>
        <begin position="267"/>
        <end position="286"/>
    </location>
</feature>
<evidence type="ECO:0000259" key="3">
    <source>
        <dbReference type="Pfam" id="PF01471"/>
    </source>
</evidence>
<dbReference type="Pfam" id="PF01471">
    <property type="entry name" value="PG_binding_1"/>
    <property type="match status" value="1"/>
</dbReference>
<evidence type="ECO:0000313" key="4">
    <source>
        <dbReference type="EMBL" id="MBP2403562.1"/>
    </source>
</evidence>
<dbReference type="GeneID" id="91573514"/>
<dbReference type="InterPro" id="IPR036366">
    <property type="entry name" value="PGBDSf"/>
</dbReference>
<protein>
    <recommendedName>
        <fullName evidence="3">Peptidoglycan binding-like domain-containing protein</fullName>
    </recommendedName>
</protein>
<feature type="domain" description="Peptidoglycan binding-like" evidence="3">
    <location>
        <begin position="239"/>
        <end position="302"/>
    </location>
</feature>
<evidence type="ECO:0000256" key="1">
    <source>
        <dbReference type="SAM" id="MobiDB-lite"/>
    </source>
</evidence>
<dbReference type="Proteomes" id="UP001519291">
    <property type="component" value="Unassembled WGS sequence"/>
</dbReference>
<organism evidence="4 5">
    <name type="scientific">Streptomyces syringium</name>
    <dbReference type="NCBI Taxonomy" id="76729"/>
    <lineage>
        <taxon>Bacteria</taxon>
        <taxon>Bacillati</taxon>
        <taxon>Actinomycetota</taxon>
        <taxon>Actinomycetes</taxon>
        <taxon>Kitasatosporales</taxon>
        <taxon>Streptomycetaceae</taxon>
        <taxon>Streptomyces</taxon>
    </lineage>
</organism>
<evidence type="ECO:0000256" key="2">
    <source>
        <dbReference type="SAM" id="Phobius"/>
    </source>
</evidence>
<evidence type="ECO:0000313" key="5">
    <source>
        <dbReference type="Proteomes" id="UP001519291"/>
    </source>
</evidence>
<feature type="compositionally biased region" description="Low complexity" evidence="1">
    <location>
        <begin position="163"/>
        <end position="182"/>
    </location>
</feature>
<gene>
    <name evidence="4" type="ORF">JO379_003031</name>
</gene>
<dbReference type="Gene3D" id="1.10.101.10">
    <property type="entry name" value="PGBD-like superfamily/PGBD"/>
    <property type="match status" value="1"/>
</dbReference>
<feature type="region of interest" description="Disordered" evidence="1">
    <location>
        <begin position="267"/>
        <end position="297"/>
    </location>
</feature>
<feature type="transmembrane region" description="Helical" evidence="2">
    <location>
        <begin position="106"/>
        <end position="129"/>
    </location>
</feature>
<proteinExistence type="predicted"/>
<feature type="region of interest" description="Disordered" evidence="1">
    <location>
        <begin position="1"/>
        <end position="20"/>
    </location>
</feature>
<dbReference type="SUPFAM" id="SSF47090">
    <property type="entry name" value="PGBD-like"/>
    <property type="match status" value="1"/>
</dbReference>
<dbReference type="RefSeq" id="WP_209515342.1">
    <property type="nucleotide sequence ID" value="NZ_JAGIOH010000001.1"/>
</dbReference>
<accession>A0ABS4Y457</accession>
<dbReference type="InterPro" id="IPR002477">
    <property type="entry name" value="Peptidoglycan-bd-like"/>
</dbReference>
<feature type="region of interest" description="Disordered" evidence="1">
    <location>
        <begin position="65"/>
        <end position="107"/>
    </location>
</feature>
<keyword evidence="2" id="KW-1133">Transmembrane helix</keyword>
<sequence length="309" mass="31004">MTAQRCPDCGTERDADSGPGCGCALRAGVDADAVTGGFDPLRIRPYVAQPGVGPYEDTTAVSITPDHEAGAAPEDLGLFAHPAPGESRPQRADSPRGRRRSRKRPLAAVAGAAVAVVAVCGGLLAAGLLGGDDERDQARPNDLAGGPTANASTGDATKGPTPSGSASRATAKASASPSPGKSADAKTSASPSASGAHPASARTPVLADASSNASAPSGATARTAPPSDNTAATLKQGMRGPDVLEMQQRLNEEGGWLLAPDVVREDGHYSGEDGHAVADFQRDNGIKGDPSGVYGPNTRRALEAMTSEP</sequence>
<keyword evidence="2" id="KW-0812">Transmembrane</keyword>
<comment type="caution">
    <text evidence="4">The sequence shown here is derived from an EMBL/GenBank/DDBJ whole genome shotgun (WGS) entry which is preliminary data.</text>
</comment>
<dbReference type="InterPro" id="IPR036365">
    <property type="entry name" value="PGBD-like_sf"/>
</dbReference>
<dbReference type="EMBL" id="JAGIOH010000001">
    <property type="protein sequence ID" value="MBP2403562.1"/>
    <property type="molecule type" value="Genomic_DNA"/>
</dbReference>